<gene>
    <name evidence="6" type="ORF">CGGC5_v005152</name>
</gene>
<comment type="caution">
    <text evidence="6">The sequence shown here is derived from an EMBL/GenBank/DDBJ whole genome shotgun (WGS) entry which is preliminary data.</text>
</comment>
<evidence type="ECO:0000259" key="5">
    <source>
        <dbReference type="Pfam" id="PF24883"/>
    </source>
</evidence>
<feature type="repeat" description="ANK" evidence="3">
    <location>
        <begin position="907"/>
        <end position="939"/>
    </location>
</feature>
<feature type="compositionally biased region" description="Polar residues" evidence="4">
    <location>
        <begin position="1721"/>
        <end position="1737"/>
    </location>
</feature>
<keyword evidence="1" id="KW-0677">Repeat</keyword>
<sequence>MLVTVSNFRDVCFDLEGPVFANPRCHTSVYSRLNAICLRRLSMTGQVLAHVFGRITWDQPSENSAAMSVEDVPPPARHTSETEPRTQPEKGNDAVEDDVALSYLQLKSSHSPGESQGGSDIINIVHVTCFRPEVQMFSREHLLSDKLTGIETRELVFQVGIDDLLVGEMVQECVEDQAKCLLRGLLAIRADTSNKSRTIIFVARIVFSGCPQRGVNESELAAKLGSFLVDQSNEKAMFSIISTSIRSLAACIFRTNQLFSMSKISLRCLIISLHAPSEKQETLHHTLDEFTATMGLPSEVIIQETVRVLSKKELPMEWRFCNLSRTISKHFLVSSLPAPWAATEKFLRSISAHPRQLRPRSQDEDTHGLGPKIESSPSYREWTSSIGNKIIYVHGDSTTTTHDVADYIFASHVKNLRESETFSPNRAYMYTFDSRDPLHDSIPSLVAGMLLQSVVSRGCRRDECQQLQEPFLMQAGWGDNSCQVALETLKMTCLCQGLVLLLHDFDECNSDSGRRFLEYYGGMVEKTEHEFKLIITSRKPDILLSELAAWPKLNVDELPSNATTPIIRVVHKSDPSSTISRMEVARISKFVFVCNKRRPYEPSDEENIGSHWVSVDLTSSLPIWLISVLRIFVDTEKEPVEIRGDVRNLLEHDPGAEECIWDEVRSTAHYTLFEFCANYLTAKHTVEKLEVVLKNYNTLWQTNQQGKKPAAPLDCDNNDIVYYAIQALPYHMSKLRDSATALKRFCAHGGGRASTVWAKLYWAMSSLRTSNPPASAQGVLGGLGLTPFAEVREEAIEVRAEYALMKILQGRGGEIWLLLDEGQFSLFALEDILATSIQAGEEETARKAAKSITLDPNWRAKAFSSMEKAIWAATWLGMSALMDDLLHAGISPNLTSMPHEAADSTLRHPSLIYMATSRGHIDVVRSLMNHGAKIDVIGPGQEDNLLAAAFSGHLDLIRLFSSPADSPTMLHRKRSGLFVAAERGHWRAVSLLIQLGADPNSSRGSPSDDYREWSPLAIACRNQWPKTMEALLQGGADPNILGPYGVDTPLWFCTVDEPNLQCVRCLVQFGADPNHNNFSPPLLHEMAKSAHKVNILIDICDILLSGKSAININAAAADGETALMQACRTGKMPLVRWLLTKNANINSVNDSGQDAMKCAIWHGRLDIVAELLKHNPEGCQLVPAATDDPVNTFGPFTYLTLAAHSGRTEIVELLMANGLDVNQADGWQMSPVRYAIDRSKLVSDTRLFRQLIENGAKLGDAVHGESLLHRAIDAPLDYLKVLLEFRRDIDIDVLGFSKATAFHYASSCSRMDHMRILTRAGADINIANGQGYTALHDAAYRNDLDVTSFILAQPEVKVNITAPSYGTALHMACKRLNIEVIRSLISHGADTNAIAFNYANGTPLMSTMLSNEDAVRDRDAQKVDMVVRMLVSNKADIQQTMCGSAFTFDTAFQGACFNAGVATINFLLDEGASVQHSDALGRLPLHFAAANGIENFLAVMLTYRGDMMATDKEGKTCLHWAAQFGNLQTVKFIIDRLRGADVDCKDSDGWTPLCWAARGSKPADFGKMRSEKPDFLNVICTLLRHGASSEIVCNLSDDEGTGTIQKTALDLARLCGSGVEITSALEPKVGSSGSETAASNRRYVLQRHICHACLVTITGPLFGCKTCNALAFCNKCVQHFETYHSSETQKDGKLHVAEKSTVDIYRNATLDVDLNADHATKTSTSAQDGLQEQSENGEMSEEYDSSLDLDFDLDGLGENLS</sequence>
<keyword evidence="7" id="KW-1185">Reference proteome</keyword>
<feature type="repeat" description="ANK" evidence="3">
    <location>
        <begin position="972"/>
        <end position="1004"/>
    </location>
</feature>
<feature type="repeat" description="ANK" evidence="3">
    <location>
        <begin position="1513"/>
        <end position="1536"/>
    </location>
</feature>
<feature type="region of interest" description="Disordered" evidence="4">
    <location>
        <begin position="353"/>
        <end position="377"/>
    </location>
</feature>
<dbReference type="InterPro" id="IPR002110">
    <property type="entry name" value="Ankyrin_rpt"/>
</dbReference>
<reference evidence="6 7" key="1">
    <citation type="submission" date="2012-08" db="EMBL/GenBank/DDBJ databases">
        <authorList>
            <person name="Gan P.H.P."/>
            <person name="Ikeda K."/>
            <person name="Irieda H."/>
            <person name="Narusaka M."/>
            <person name="O'Connell R.J."/>
            <person name="Narusaka Y."/>
            <person name="Takano Y."/>
            <person name="Kubo Y."/>
            <person name="Shirasu K."/>
        </authorList>
    </citation>
    <scope>NUCLEOTIDE SEQUENCE [LARGE SCALE GENOMIC DNA]</scope>
    <source>
        <strain evidence="6 7">Nara gc5</strain>
    </source>
</reference>
<dbReference type="Gene3D" id="1.25.40.20">
    <property type="entry name" value="Ankyrin repeat-containing domain"/>
    <property type="match status" value="3"/>
</dbReference>
<proteinExistence type="predicted"/>
<keyword evidence="2 3" id="KW-0040">ANK repeat</keyword>
<evidence type="ECO:0000256" key="1">
    <source>
        <dbReference type="ARBA" id="ARBA00022737"/>
    </source>
</evidence>
<dbReference type="PROSITE" id="PS50297">
    <property type="entry name" value="ANK_REP_REGION"/>
    <property type="match status" value="5"/>
</dbReference>
<evidence type="ECO:0000256" key="4">
    <source>
        <dbReference type="SAM" id="MobiDB-lite"/>
    </source>
</evidence>
<feature type="compositionally biased region" description="Acidic residues" evidence="4">
    <location>
        <begin position="1738"/>
        <end position="1755"/>
    </location>
</feature>
<protein>
    <submittedName>
        <fullName evidence="6">Putative ankyrin repeat protein</fullName>
    </submittedName>
</protein>
<reference evidence="6 7" key="2">
    <citation type="submission" date="2020-04" db="EMBL/GenBank/DDBJ databases">
        <title>Genome sequencing and assembly of multiple isolates from the Colletotrichum gloeosporioides species complex.</title>
        <authorList>
            <person name="Gan P."/>
            <person name="Shirasu K."/>
        </authorList>
    </citation>
    <scope>NUCLEOTIDE SEQUENCE [LARGE SCALE GENOMIC DNA]</scope>
    <source>
        <strain evidence="6 7">Nara gc5</strain>
    </source>
</reference>
<name>A0A7J6J858_COLFN</name>
<dbReference type="PRINTS" id="PR01415">
    <property type="entry name" value="ANKYRIN"/>
</dbReference>
<dbReference type="PROSITE" id="PS50088">
    <property type="entry name" value="ANK_REPEAT"/>
    <property type="match status" value="8"/>
</dbReference>
<dbReference type="RefSeq" id="XP_066008963.1">
    <property type="nucleotide sequence ID" value="XM_066151400.1"/>
</dbReference>
<dbReference type="EMBL" id="ANPB02000003">
    <property type="protein sequence ID" value="KAF4486041.1"/>
    <property type="molecule type" value="Genomic_DNA"/>
</dbReference>
<dbReference type="InParanoid" id="A0A7J6J858"/>
<dbReference type="SUPFAM" id="SSF48403">
    <property type="entry name" value="Ankyrin repeat"/>
    <property type="match status" value="3"/>
</dbReference>
<dbReference type="Proteomes" id="UP000011096">
    <property type="component" value="Unassembled WGS sequence"/>
</dbReference>
<feature type="region of interest" description="Disordered" evidence="4">
    <location>
        <begin position="1720"/>
        <end position="1761"/>
    </location>
</feature>
<dbReference type="PANTHER" id="PTHR24198">
    <property type="entry name" value="ANKYRIN REPEAT AND PROTEIN KINASE DOMAIN-CONTAINING PROTEIN"/>
    <property type="match status" value="1"/>
</dbReference>
<dbReference type="InterPro" id="IPR036770">
    <property type="entry name" value="Ankyrin_rpt-contain_sf"/>
</dbReference>
<evidence type="ECO:0000313" key="6">
    <source>
        <dbReference type="EMBL" id="KAF4486041.1"/>
    </source>
</evidence>
<organism evidence="6 7">
    <name type="scientific">Colletotrichum fructicola (strain Nara gc5)</name>
    <name type="common">Anthracnose fungus</name>
    <name type="synonym">Colletotrichum gloeosporioides (strain Nara gc5)</name>
    <dbReference type="NCBI Taxonomy" id="1213859"/>
    <lineage>
        <taxon>Eukaryota</taxon>
        <taxon>Fungi</taxon>
        <taxon>Dikarya</taxon>
        <taxon>Ascomycota</taxon>
        <taxon>Pezizomycotina</taxon>
        <taxon>Sordariomycetes</taxon>
        <taxon>Hypocreomycetidae</taxon>
        <taxon>Glomerellales</taxon>
        <taxon>Glomerellaceae</taxon>
        <taxon>Colletotrichum</taxon>
        <taxon>Colletotrichum gloeosporioides species complex</taxon>
    </lineage>
</organism>
<feature type="repeat" description="ANK" evidence="3">
    <location>
        <begin position="1480"/>
        <end position="1512"/>
    </location>
</feature>
<dbReference type="InterPro" id="IPR056884">
    <property type="entry name" value="NPHP3-like_N"/>
</dbReference>
<feature type="repeat" description="ANK" evidence="3">
    <location>
        <begin position="1364"/>
        <end position="1396"/>
    </location>
</feature>
<feature type="repeat" description="ANK" evidence="3">
    <location>
        <begin position="1194"/>
        <end position="1226"/>
    </location>
</feature>
<feature type="repeat" description="ANK" evidence="3">
    <location>
        <begin position="1118"/>
        <end position="1150"/>
    </location>
</feature>
<feature type="repeat" description="ANK" evidence="3">
    <location>
        <begin position="1297"/>
        <end position="1329"/>
    </location>
</feature>
<feature type="domain" description="Nephrocystin 3-like N-terminal" evidence="5">
    <location>
        <begin position="373"/>
        <end position="538"/>
    </location>
</feature>
<evidence type="ECO:0000256" key="2">
    <source>
        <dbReference type="ARBA" id="ARBA00023043"/>
    </source>
</evidence>
<feature type="region of interest" description="Disordered" evidence="4">
    <location>
        <begin position="63"/>
        <end position="92"/>
    </location>
</feature>
<dbReference type="PANTHER" id="PTHR24198:SF165">
    <property type="entry name" value="ANKYRIN REPEAT-CONTAINING PROTEIN-RELATED"/>
    <property type="match status" value="1"/>
</dbReference>
<feature type="compositionally biased region" description="Basic and acidic residues" evidence="4">
    <location>
        <begin position="78"/>
        <end position="92"/>
    </location>
</feature>
<dbReference type="Pfam" id="PF24883">
    <property type="entry name" value="NPHP3_N"/>
    <property type="match status" value="1"/>
</dbReference>
<accession>A0A7J6J858</accession>
<evidence type="ECO:0000313" key="7">
    <source>
        <dbReference type="Proteomes" id="UP000011096"/>
    </source>
</evidence>
<evidence type="ECO:0000256" key="3">
    <source>
        <dbReference type="PROSITE-ProRule" id="PRU00023"/>
    </source>
</evidence>
<dbReference type="OrthoDB" id="4835660at2759"/>
<dbReference type="Pfam" id="PF12796">
    <property type="entry name" value="Ank_2"/>
    <property type="match status" value="4"/>
</dbReference>
<dbReference type="SMART" id="SM00248">
    <property type="entry name" value="ANK"/>
    <property type="match status" value="17"/>
</dbReference>
<dbReference type="GeneID" id="43616688"/>